<dbReference type="Proteomes" id="UP001529510">
    <property type="component" value="Unassembled WGS sequence"/>
</dbReference>
<feature type="non-terminal residue" evidence="1">
    <location>
        <position position="50"/>
    </location>
</feature>
<reference evidence="1 2" key="1">
    <citation type="submission" date="2024-05" db="EMBL/GenBank/DDBJ databases">
        <title>Genome sequencing and assembly of Indian major carp, Cirrhinus mrigala (Hamilton, 1822).</title>
        <authorList>
            <person name="Mohindra V."/>
            <person name="Chowdhury L.M."/>
            <person name="Lal K."/>
            <person name="Jena J.K."/>
        </authorList>
    </citation>
    <scope>NUCLEOTIDE SEQUENCE [LARGE SCALE GENOMIC DNA]</scope>
    <source>
        <strain evidence="1">CM1030</strain>
        <tissue evidence="1">Blood</tissue>
    </source>
</reference>
<evidence type="ECO:0000313" key="2">
    <source>
        <dbReference type="Proteomes" id="UP001529510"/>
    </source>
</evidence>
<dbReference type="Gene3D" id="6.10.280.150">
    <property type="match status" value="1"/>
</dbReference>
<dbReference type="AlphaFoldDB" id="A0ABD0QTD1"/>
<comment type="caution">
    <text evidence="1">The sequence shown here is derived from an EMBL/GenBank/DDBJ whole genome shotgun (WGS) entry which is preliminary data.</text>
</comment>
<proteinExistence type="predicted"/>
<protein>
    <submittedName>
        <fullName evidence="1">Uncharacterized protein</fullName>
    </submittedName>
</protein>
<sequence length="50" mass="5707">SLQDINMRKAFKSSTIQDQQVVSRNSIPNPVLELYHRGDKPPPLNILSPY</sequence>
<evidence type="ECO:0000313" key="1">
    <source>
        <dbReference type="EMBL" id="KAL0189298.1"/>
    </source>
</evidence>
<gene>
    <name evidence="1" type="ORF">M9458_016397</name>
</gene>
<accession>A0ABD0QTD1</accession>
<name>A0ABD0QTD1_CIRMR</name>
<feature type="non-terminal residue" evidence="1">
    <location>
        <position position="1"/>
    </location>
</feature>
<dbReference type="EMBL" id="JAMKFB020000007">
    <property type="protein sequence ID" value="KAL0189298.1"/>
    <property type="molecule type" value="Genomic_DNA"/>
</dbReference>
<organism evidence="1 2">
    <name type="scientific">Cirrhinus mrigala</name>
    <name type="common">Mrigala</name>
    <dbReference type="NCBI Taxonomy" id="683832"/>
    <lineage>
        <taxon>Eukaryota</taxon>
        <taxon>Metazoa</taxon>
        <taxon>Chordata</taxon>
        <taxon>Craniata</taxon>
        <taxon>Vertebrata</taxon>
        <taxon>Euteleostomi</taxon>
        <taxon>Actinopterygii</taxon>
        <taxon>Neopterygii</taxon>
        <taxon>Teleostei</taxon>
        <taxon>Ostariophysi</taxon>
        <taxon>Cypriniformes</taxon>
        <taxon>Cyprinidae</taxon>
        <taxon>Labeoninae</taxon>
        <taxon>Labeonini</taxon>
        <taxon>Cirrhinus</taxon>
    </lineage>
</organism>
<keyword evidence="2" id="KW-1185">Reference proteome</keyword>